<name>B4CZY0_9BACT</name>
<reference evidence="3 4" key="1">
    <citation type="journal article" date="2011" name="J. Bacteriol.">
        <title>Genome sequence of Chthoniobacter flavus Ellin428, an aerobic heterotrophic soil bacterium.</title>
        <authorList>
            <person name="Kant R."/>
            <person name="van Passel M.W."/>
            <person name="Palva A."/>
            <person name="Lucas S."/>
            <person name="Lapidus A."/>
            <person name="Glavina Del Rio T."/>
            <person name="Dalin E."/>
            <person name="Tice H."/>
            <person name="Bruce D."/>
            <person name="Goodwin L."/>
            <person name="Pitluck S."/>
            <person name="Larimer F.W."/>
            <person name="Land M.L."/>
            <person name="Hauser L."/>
            <person name="Sangwan P."/>
            <person name="de Vos W.M."/>
            <person name="Janssen P.H."/>
            <person name="Smidt H."/>
        </authorList>
    </citation>
    <scope>NUCLEOTIDE SEQUENCE [LARGE SCALE GENOMIC DNA]</scope>
    <source>
        <strain evidence="3 4">Ellin428</strain>
    </source>
</reference>
<dbReference type="CDD" id="cd02784">
    <property type="entry name" value="MopB_CT_PHLH"/>
    <property type="match status" value="1"/>
</dbReference>
<dbReference type="PROSITE" id="PS51379">
    <property type="entry name" value="4FE4S_FER_2"/>
    <property type="match status" value="2"/>
</dbReference>
<protein>
    <submittedName>
        <fullName evidence="3">Molybdopterin oxidoreductase, iron-sulfur binding subunit</fullName>
    </submittedName>
</protein>
<dbReference type="SUPFAM" id="SSF54862">
    <property type="entry name" value="4Fe-4S ferredoxins"/>
    <property type="match status" value="1"/>
</dbReference>
<dbReference type="InterPro" id="IPR017896">
    <property type="entry name" value="4Fe4S_Fe-S-bd"/>
</dbReference>
<dbReference type="InterPro" id="IPR030948">
    <property type="entry name" value="TAT_var_transloc_signal_dom"/>
</dbReference>
<comment type="caution">
    <text evidence="3">The sequence shown here is derived from an EMBL/GenBank/DDBJ whole genome shotgun (WGS) entry which is preliminary data.</text>
</comment>
<dbReference type="STRING" id="497964.CfE428DRAFT_2218"/>
<dbReference type="eggNOG" id="COG0437">
    <property type="taxonomic scope" value="Bacteria"/>
</dbReference>
<keyword evidence="4" id="KW-1185">Reference proteome</keyword>
<dbReference type="InParanoid" id="B4CZY0"/>
<dbReference type="AlphaFoldDB" id="B4CZY0"/>
<dbReference type="EMBL" id="ABVL01000005">
    <property type="protein sequence ID" value="EDY20294.1"/>
    <property type="molecule type" value="Genomic_DNA"/>
</dbReference>
<feature type="compositionally biased region" description="Basic and acidic residues" evidence="1">
    <location>
        <begin position="1072"/>
        <end position="1088"/>
    </location>
</feature>
<dbReference type="RefSeq" id="WP_006979543.1">
    <property type="nucleotide sequence ID" value="NZ_ABVL01000005.1"/>
</dbReference>
<evidence type="ECO:0000259" key="2">
    <source>
        <dbReference type="PROSITE" id="PS51379"/>
    </source>
</evidence>
<dbReference type="Gene3D" id="2.20.25.90">
    <property type="entry name" value="ADC-like domains"/>
    <property type="match status" value="1"/>
</dbReference>
<accession>B4CZY0</accession>
<evidence type="ECO:0000256" key="1">
    <source>
        <dbReference type="SAM" id="MobiDB-lite"/>
    </source>
</evidence>
<dbReference type="Gene3D" id="3.30.70.20">
    <property type="match status" value="2"/>
</dbReference>
<dbReference type="NCBIfam" id="TIGR04519">
    <property type="entry name" value="MoCo_extend_TAT"/>
    <property type="match status" value="1"/>
</dbReference>
<feature type="domain" description="4Fe-4S ferredoxin-type" evidence="2">
    <location>
        <begin position="853"/>
        <end position="884"/>
    </location>
</feature>
<dbReference type="PANTHER" id="PTHR42783">
    <property type="entry name" value="GLUTAMATE SYNTHASE [NADPH] SMALL CHAIN"/>
    <property type="match status" value="1"/>
</dbReference>
<evidence type="ECO:0000313" key="4">
    <source>
        <dbReference type="Proteomes" id="UP000005824"/>
    </source>
</evidence>
<dbReference type="PANTHER" id="PTHR42783:SF3">
    <property type="entry name" value="GLUTAMATE SYNTHASE [NADPH] SMALL CHAIN-RELATED"/>
    <property type="match status" value="1"/>
</dbReference>
<dbReference type="SUPFAM" id="SSF53706">
    <property type="entry name" value="Formate dehydrogenase/DMSO reductase, domains 1-3"/>
    <property type="match status" value="1"/>
</dbReference>
<dbReference type="CDD" id="cd10551">
    <property type="entry name" value="PsrB"/>
    <property type="match status" value="1"/>
</dbReference>
<dbReference type="InterPro" id="IPR006311">
    <property type="entry name" value="TAT_signal"/>
</dbReference>
<dbReference type="PROSITE" id="PS51318">
    <property type="entry name" value="TAT"/>
    <property type="match status" value="1"/>
</dbReference>
<dbReference type="Pfam" id="PF13247">
    <property type="entry name" value="Fer4_11"/>
    <property type="match status" value="1"/>
</dbReference>
<feature type="region of interest" description="Disordered" evidence="1">
    <location>
        <begin position="1051"/>
        <end position="1088"/>
    </location>
</feature>
<sequence length="1088" mass="119109">MKRIFEHPSEPLTGKKYWRSLGQLSDTPEFRGWLEREFPQGASEMQGGDLSRRNFLKLMGASTALAGLGLTACRRPIMHLVPFTKGVEWSIPGKPLFFTTARPTRRGYAPLVATTHDGRPTKIEGNPLHPISKARTDIHSQSSILDLYDPDRAKKILKDGAVTDEAAFVKELDGLLKGAGDGSGLAFLLQEDNSPTRQRLIGLINQKFPKVTWATYEPLGPVKDETIFGQGAEVVADFSKADVILSLDSDFLGSDGDLTDIRGFTTRRRVTGPDSKMNRLYVVENRYTITGGMSDHRLRLPASQVGAFALAIAAAVASATSDSVLAEVVKAIPAPTVKIDPEWIKYCAEDLIAAKGKSIVVAGSRQSAAVQALATAINAALGNIGKTIIGRKSTVAPTVSIAELSKHIADKKVQTLFIIGPNPVYNAPGDLDWATLQKSVPTVIRLGQEIDETAKLSKWNVPLAHYLEFWGDGRAVDGSYVSVQPMILPLFGAWSELDLLAKVAGLEKPHGPELVQDTFKEIAKPADFTTAWAKFLHDGFLAGSEIKPATLNFNGGAASKLITEKFSIPALSEDTFEVVLTPCPKVDDGRYNNNGWLQEIPDPITKVTWDNAALISPATARKLGIEEDEDSRIGRAMVQVILDKRVLELPALVAPGHADNSITIALGYGRTEVGRVGATTGFNAYPLRTTGEPYIVLGAKLRVTGHTYNLAITQEHHALEGRGGDLTREATVSEYKENPEFAKTMGMDAHIPPNKSLYTHPELNNPELSKHPAKEFGKPLVSGHGDNLGWDPHGWGMVVDLNSCIGCSACMVACQAENNIPIVGKEQVINGREMHWIRTDRYFASVDKEDPDPEMVSQPIMCQHCENAPCETVCPVNATVHNEEGLNVMAYNRCIGTRYCANNCPFKVRRFNFFDYNLRDAMGSKNGGWFTGLHKWNLISEKKMEDTLKMQKNPNVTVRMRGVMEKCTFCVQRIQEAKIATKVAIRDSDNYRIPADSFTTACAQVCPADAITFGDIFNPESSVAKLKQSERGYRLLEYLNISTRTSYLARIRNPNPKMPGAEKIGAAMKSHHGGEKHEAAAEPKETKA</sequence>
<dbReference type="InterPro" id="IPR019546">
    <property type="entry name" value="TAT_signal_bac_arc"/>
</dbReference>
<feature type="domain" description="4Fe-4S ferredoxin-type" evidence="2">
    <location>
        <begin position="795"/>
        <end position="825"/>
    </location>
</feature>
<evidence type="ECO:0000313" key="3">
    <source>
        <dbReference type="EMBL" id="EDY20294.1"/>
    </source>
</evidence>
<dbReference type="Proteomes" id="UP000005824">
    <property type="component" value="Unassembled WGS sequence"/>
</dbReference>
<proteinExistence type="predicted"/>
<dbReference type="Gene3D" id="3.40.50.740">
    <property type="match status" value="1"/>
</dbReference>
<gene>
    <name evidence="3" type="ORF">CfE428DRAFT_2218</name>
</gene>
<dbReference type="NCBIfam" id="TIGR01409">
    <property type="entry name" value="TAT_signal_seq"/>
    <property type="match status" value="1"/>
</dbReference>
<organism evidence="3 4">
    <name type="scientific">Chthoniobacter flavus Ellin428</name>
    <dbReference type="NCBI Taxonomy" id="497964"/>
    <lineage>
        <taxon>Bacteria</taxon>
        <taxon>Pseudomonadati</taxon>
        <taxon>Verrucomicrobiota</taxon>
        <taxon>Spartobacteria</taxon>
        <taxon>Chthoniobacterales</taxon>
        <taxon>Chthoniobacteraceae</taxon>
        <taxon>Chthoniobacter</taxon>
    </lineage>
</organism>